<dbReference type="VEuPathDB" id="FungiDB:P170DRAFT_440553"/>
<accession>A0A2I2FUB4</accession>
<evidence type="ECO:0000256" key="5">
    <source>
        <dbReference type="ARBA" id="ARBA00023128"/>
    </source>
</evidence>
<dbReference type="FunFam" id="3.40.50.720:FF:000366">
    <property type="entry name" value="Protein FMP52, mitochondrial"/>
    <property type="match status" value="1"/>
</dbReference>
<keyword evidence="6" id="KW-0472">Membrane</keyword>
<gene>
    <name evidence="8" type="ORF">P170DRAFT_440553</name>
</gene>
<dbReference type="PANTHER" id="PTHR14097:SF7">
    <property type="entry name" value="OXIDOREDUCTASE HTATIP2"/>
    <property type="match status" value="1"/>
</dbReference>
<evidence type="ECO:0000256" key="1">
    <source>
        <dbReference type="ARBA" id="ARBA00004450"/>
    </source>
</evidence>
<protein>
    <recommendedName>
        <fullName evidence="7">NAD-dependent epimerase/dehydratase domain-containing protein</fullName>
    </recommendedName>
</protein>
<evidence type="ECO:0000256" key="4">
    <source>
        <dbReference type="ARBA" id="ARBA00022946"/>
    </source>
</evidence>
<comment type="caution">
    <text evidence="8">The sequence shown here is derived from an EMBL/GenBank/DDBJ whole genome shotgun (WGS) entry which is preliminary data.</text>
</comment>
<keyword evidence="9" id="KW-1185">Reference proteome</keyword>
<evidence type="ECO:0000259" key="7">
    <source>
        <dbReference type="Pfam" id="PF01370"/>
    </source>
</evidence>
<proteinExistence type="inferred from homology"/>
<evidence type="ECO:0000313" key="8">
    <source>
        <dbReference type="EMBL" id="PLB44235.1"/>
    </source>
</evidence>
<dbReference type="SUPFAM" id="SSF51735">
    <property type="entry name" value="NAD(P)-binding Rossmann-fold domains"/>
    <property type="match status" value="1"/>
</dbReference>
<dbReference type="EMBL" id="MSFO01000009">
    <property type="protein sequence ID" value="PLB44235.1"/>
    <property type="molecule type" value="Genomic_DNA"/>
</dbReference>
<keyword evidence="3" id="KW-1000">Mitochondrion outer membrane</keyword>
<dbReference type="RefSeq" id="XP_024699537.1">
    <property type="nucleotide sequence ID" value="XM_024850103.1"/>
</dbReference>
<dbReference type="STRING" id="1392250.A0A2I2FUB4"/>
<dbReference type="Proteomes" id="UP000234275">
    <property type="component" value="Unassembled WGS sequence"/>
</dbReference>
<sequence>MVSAAVIGCTGLVGSYITKSLISSPAITRIHTFSRRSLEDPASASPSKLTSYVSNDTSKWVDELSRLPSPPDLFFSAFGTTRAAAGGFENQYRIEHGLHLDLARAAKHAGCKVFVLVSSSFANHNSWLPYARMKGEIEENIKAPNFEHTVILHPGMIVGSRSESRPAEAAAQALVGPLEH</sequence>
<evidence type="ECO:0000256" key="6">
    <source>
        <dbReference type="ARBA" id="ARBA00023136"/>
    </source>
</evidence>
<dbReference type="AlphaFoldDB" id="A0A2I2FUB4"/>
<dbReference type="Gene3D" id="3.40.50.720">
    <property type="entry name" value="NAD(P)-binding Rossmann-like Domain"/>
    <property type="match status" value="1"/>
</dbReference>
<reference evidence="8 9" key="1">
    <citation type="submission" date="2016-12" db="EMBL/GenBank/DDBJ databases">
        <title>The genomes of Aspergillus section Nigri reveals drivers in fungal speciation.</title>
        <authorList>
            <consortium name="DOE Joint Genome Institute"/>
            <person name="Vesth T.C."/>
            <person name="Nybo J."/>
            <person name="Theobald S."/>
            <person name="Brandl J."/>
            <person name="Frisvad J.C."/>
            <person name="Nielsen K.F."/>
            <person name="Lyhne E.K."/>
            <person name="Kogle M.E."/>
            <person name="Kuo A."/>
            <person name="Riley R."/>
            <person name="Clum A."/>
            <person name="Nolan M."/>
            <person name="Lipzen A."/>
            <person name="Salamov A."/>
            <person name="Henrissat B."/>
            <person name="Wiebenga A."/>
            <person name="De Vries R.P."/>
            <person name="Grigoriev I.V."/>
            <person name="Mortensen U.H."/>
            <person name="Andersen M.R."/>
            <person name="Baker S.E."/>
        </authorList>
    </citation>
    <scope>NUCLEOTIDE SEQUENCE [LARGE SCALE GENOMIC DNA]</scope>
    <source>
        <strain evidence="8 9">IBT 23096</strain>
    </source>
</reference>
<dbReference type="GeneID" id="36557802"/>
<dbReference type="OrthoDB" id="430436at2759"/>
<evidence type="ECO:0000256" key="3">
    <source>
        <dbReference type="ARBA" id="ARBA00022787"/>
    </source>
</evidence>
<comment type="similarity">
    <text evidence="2">Belongs to the FMP52 family.</text>
</comment>
<feature type="domain" description="NAD-dependent epimerase/dehydratase" evidence="7">
    <location>
        <begin position="5"/>
        <end position="120"/>
    </location>
</feature>
<name>A0A2I2FUB4_9EURO</name>
<comment type="subcellular location">
    <subcellularLocation>
        <location evidence="1">Mitochondrion outer membrane</location>
        <topology evidence="1">Peripheral membrane protein</topology>
    </subcellularLocation>
</comment>
<organism evidence="8 9">
    <name type="scientific">Aspergillus steynii IBT 23096</name>
    <dbReference type="NCBI Taxonomy" id="1392250"/>
    <lineage>
        <taxon>Eukaryota</taxon>
        <taxon>Fungi</taxon>
        <taxon>Dikarya</taxon>
        <taxon>Ascomycota</taxon>
        <taxon>Pezizomycotina</taxon>
        <taxon>Eurotiomycetes</taxon>
        <taxon>Eurotiomycetidae</taxon>
        <taxon>Eurotiales</taxon>
        <taxon>Aspergillaceae</taxon>
        <taxon>Aspergillus</taxon>
        <taxon>Aspergillus subgen. Circumdati</taxon>
    </lineage>
</organism>
<dbReference type="InterPro" id="IPR036291">
    <property type="entry name" value="NAD(P)-bd_dom_sf"/>
</dbReference>
<keyword evidence="4" id="KW-0809">Transit peptide</keyword>
<evidence type="ECO:0000256" key="2">
    <source>
        <dbReference type="ARBA" id="ARBA00006617"/>
    </source>
</evidence>
<dbReference type="PANTHER" id="PTHR14097">
    <property type="entry name" value="OXIDOREDUCTASE HTATIP2"/>
    <property type="match status" value="1"/>
</dbReference>
<dbReference type="GO" id="GO:0005741">
    <property type="term" value="C:mitochondrial outer membrane"/>
    <property type="evidence" value="ECO:0007669"/>
    <property type="project" value="UniProtKB-SubCell"/>
</dbReference>
<dbReference type="GO" id="GO:0051170">
    <property type="term" value="P:import into nucleus"/>
    <property type="evidence" value="ECO:0007669"/>
    <property type="project" value="TreeGrafter"/>
</dbReference>
<evidence type="ECO:0000313" key="9">
    <source>
        <dbReference type="Proteomes" id="UP000234275"/>
    </source>
</evidence>
<keyword evidence="5" id="KW-0496">Mitochondrion</keyword>
<dbReference type="InterPro" id="IPR001509">
    <property type="entry name" value="Epimerase_deHydtase"/>
</dbReference>
<dbReference type="Pfam" id="PF01370">
    <property type="entry name" value="Epimerase"/>
    <property type="match status" value="1"/>
</dbReference>